<dbReference type="InterPro" id="IPR011659">
    <property type="entry name" value="WD40"/>
</dbReference>
<name>F0S567_PSESL</name>
<dbReference type="GO" id="GO:0016810">
    <property type="term" value="F:hydrolase activity, acting on carbon-nitrogen (but not peptide) bonds"/>
    <property type="evidence" value="ECO:0007669"/>
    <property type="project" value="InterPro"/>
</dbReference>
<feature type="domain" description="Amidohydrolase-related" evidence="3">
    <location>
        <begin position="696"/>
        <end position="1028"/>
    </location>
</feature>
<dbReference type="InterPro" id="IPR011042">
    <property type="entry name" value="6-blade_b-propeller_TolB-like"/>
</dbReference>
<dbReference type="Gene3D" id="1.20.58.520">
    <property type="entry name" value="Amidohydrolase"/>
    <property type="match status" value="1"/>
</dbReference>
<evidence type="ECO:0000259" key="3">
    <source>
        <dbReference type="Pfam" id="PF01979"/>
    </source>
</evidence>
<keyword evidence="2" id="KW-0732">Signal</keyword>
<dbReference type="Pfam" id="PF07676">
    <property type="entry name" value="PD40"/>
    <property type="match status" value="2"/>
</dbReference>
<keyword evidence="5" id="KW-1185">Reference proteome</keyword>
<dbReference type="Gene3D" id="3.40.50.10910">
    <property type="entry name" value="Amidohydrolase"/>
    <property type="match status" value="1"/>
</dbReference>
<dbReference type="eggNOG" id="COG0823">
    <property type="taxonomic scope" value="Bacteria"/>
</dbReference>
<dbReference type="InterPro" id="IPR032466">
    <property type="entry name" value="Metal_Hydrolase"/>
</dbReference>
<dbReference type="eggNOG" id="COG1228">
    <property type="taxonomic scope" value="Bacteria"/>
</dbReference>
<feature type="chain" id="PRO_5003256721" evidence="2">
    <location>
        <begin position="22"/>
        <end position="1075"/>
    </location>
</feature>
<reference evidence="5" key="2">
    <citation type="submission" date="2011-02" db="EMBL/GenBank/DDBJ databases">
        <title>The complete genome of Pedobacter saltans DSM 12145.</title>
        <authorList>
            <consortium name="US DOE Joint Genome Institute (JGI-PGF)"/>
            <person name="Lucas S."/>
            <person name="Copeland A."/>
            <person name="Lapidus A."/>
            <person name="Bruce D."/>
            <person name="Goodwin L."/>
            <person name="Pitluck S."/>
            <person name="Kyrpides N."/>
            <person name="Mavromatis K."/>
            <person name="Pagani I."/>
            <person name="Ivanova N."/>
            <person name="Ovchinnikova G."/>
            <person name="Lu M."/>
            <person name="Detter J.C."/>
            <person name="Han C."/>
            <person name="Land M."/>
            <person name="Hauser L."/>
            <person name="Markowitz V."/>
            <person name="Cheng J.-F."/>
            <person name="Hugenholtz P."/>
            <person name="Woyke T."/>
            <person name="Wu D."/>
            <person name="Tindall B."/>
            <person name="Pomrenke H.G."/>
            <person name="Brambilla E."/>
            <person name="Klenk H.-P."/>
            <person name="Eisen J.A."/>
        </authorList>
    </citation>
    <scope>NUCLEOTIDE SEQUENCE [LARGE SCALE GENOMIC DNA]</scope>
    <source>
        <strain evidence="5">ATCC 51119 / DSM 12145 / JCM 21818 / LMG 10337 / NBRC 100064 / NCIMB 13643</strain>
    </source>
</reference>
<dbReference type="InterPro" id="IPR011059">
    <property type="entry name" value="Metal-dep_hydrolase_composite"/>
</dbReference>
<sequence length="1075" mass="121068">MPMNTFFRIILFVLISSGLHAQWNIEKPSGPTKTTNFSTNEGTWMNLDVSPDGKFIVFDLLGDIYKMPVTGGDAELLAGGLAWEVQPRFSPDGKLISYTSDKDGADNIWIMNADGSGKRAITKENINLLNNAVWTPDGQYLVARKNFLGRRTNAAGELWMYHVSGGFEGTQLTQRKRGQRNLGEPFVSKSGKELYYSEDISPAYLQYNKDPNGEIYQIKRLILEDETVENVAGGTGGAVRPQVSPNGKYLAYVKRNKLKTNLMIQDLETGEEFILYDDLSRDLQESKASYGLYPNFNWLPDNKTVIFYAKGKINKIDILYQMVQEIPFKVNVKQTISEALHYDQKVFNEEFDAKMIRQLVTSPDLKKVAFSAGGYIYVKNLPDGKPERLTTETDWEFDPCFSPDGNFIIYTSWNDELKGSIMKIDLSSKKIDKLTPRGGFYYTPKFSNKGDLIVYRKGVGNDLLGFTFSKNPGIYTISANGGEPKLILKEGLKPQFNKSDNRIFYTAKEDGKNALKSCDLSGNNIRTHYTTKLGTEFILSPDNRWLAFSELFDIYLTPFIATANGTELASNTKSFPVKKVSGDVGNYIHWNKESKALHWTLGSRYYTKEIKDALAFSNDTKDKSDTLGLEIALTLKTDVPQHKIAFKGATIITMKDNEIIPNGTILIDQNKIVAIGKDNEVNIPDDAIVYPAYGKTIIPGFIDVHAHLKTSPDGIIPQQNWAYYANLAYGITTAHDPSTNMEMASSQAEMIKAGRLVGPRLFAAGSITGDKDTEIKTGFQNLAEIKSHLKRMQAIGTFTLKSSGLYRRDQRQQLVQAAREQKMMIIPEGEYDFFTSMNMIADGHSSIEHNIPVLPVYKDVSQFWNASKTSYTPTLIIANGSQFGENYWYDRINVWENQKLLNFIPRHLVDSKSRRRTTSEYGDYGHIDISRVVNQIANGGTKVNLGSNGRLQGLGAHWELWMLGQGGMKPHDILKVATINGAEYLGMDRELGSLEKGKLADLIVLNRDPLQDIRNTESIKYVMVNGRLYDAESMNELGQDIKPINKFWWQFNNSENYMDFSKNAETWTFSVPDCE</sequence>
<dbReference type="PANTHER" id="PTHR36842:SF1">
    <property type="entry name" value="PROTEIN TOLB"/>
    <property type="match status" value="1"/>
</dbReference>
<evidence type="ECO:0000313" key="5">
    <source>
        <dbReference type="Proteomes" id="UP000000310"/>
    </source>
</evidence>
<comment type="similarity">
    <text evidence="1">Belongs to the TolB family.</text>
</comment>
<accession>F0S567</accession>
<dbReference type="Gene3D" id="3.30.110.90">
    <property type="entry name" value="Amidohydrolase"/>
    <property type="match status" value="1"/>
</dbReference>
<dbReference type="KEGG" id="psn:Pedsa_0402"/>
<dbReference type="Proteomes" id="UP000000310">
    <property type="component" value="Chromosome"/>
</dbReference>
<dbReference type="STRING" id="762903.Pedsa_0402"/>
<proteinExistence type="inferred from homology"/>
<dbReference type="Gene3D" id="2.120.10.30">
    <property type="entry name" value="TolB, C-terminal domain"/>
    <property type="match status" value="3"/>
</dbReference>
<dbReference type="SUPFAM" id="SSF51338">
    <property type="entry name" value="Composite domain of metallo-dependent hydrolases"/>
    <property type="match status" value="1"/>
</dbReference>
<reference evidence="4 5" key="1">
    <citation type="journal article" date="2011" name="Stand. Genomic Sci.">
        <title>Complete genome sequence of the gliding, heparinolytic Pedobacter saltans type strain (113).</title>
        <authorList>
            <person name="Liolios K."/>
            <person name="Sikorski J."/>
            <person name="Lu M."/>
            <person name="Nolan M."/>
            <person name="Lapidus A."/>
            <person name="Lucas S."/>
            <person name="Hammon N."/>
            <person name="Deshpande S."/>
            <person name="Cheng J.F."/>
            <person name="Tapia R."/>
            <person name="Han C."/>
            <person name="Goodwin L."/>
            <person name="Pitluck S."/>
            <person name="Huntemann M."/>
            <person name="Ivanova N."/>
            <person name="Pagani I."/>
            <person name="Mavromatis K."/>
            <person name="Ovchinikova G."/>
            <person name="Pati A."/>
            <person name="Chen A."/>
            <person name="Palaniappan K."/>
            <person name="Land M."/>
            <person name="Hauser L."/>
            <person name="Brambilla E.M."/>
            <person name="Kotsyurbenko O."/>
            <person name="Rohde M."/>
            <person name="Tindall B.J."/>
            <person name="Abt B."/>
            <person name="Goker M."/>
            <person name="Detter J.C."/>
            <person name="Woyke T."/>
            <person name="Bristow J."/>
            <person name="Eisen J.A."/>
            <person name="Markowitz V."/>
            <person name="Hugenholtz P."/>
            <person name="Klenk H.P."/>
            <person name="Kyrpides N.C."/>
        </authorList>
    </citation>
    <scope>NUCLEOTIDE SEQUENCE [LARGE SCALE GENOMIC DNA]</scope>
    <source>
        <strain evidence="5">ATCC 51119 / DSM 12145 / JCM 21818 / LMG 10337 / NBRC 100064 / NCIMB 13643</strain>
    </source>
</reference>
<organism evidence="4 5">
    <name type="scientific">Pseudopedobacter saltans (strain ATCC 51119 / DSM 12145 / JCM 21818 / CCUG 39354 / LMG 10337 / NBRC 100064 / NCIMB 13643)</name>
    <name type="common">Pedobacter saltans</name>
    <dbReference type="NCBI Taxonomy" id="762903"/>
    <lineage>
        <taxon>Bacteria</taxon>
        <taxon>Pseudomonadati</taxon>
        <taxon>Bacteroidota</taxon>
        <taxon>Sphingobacteriia</taxon>
        <taxon>Sphingobacteriales</taxon>
        <taxon>Sphingobacteriaceae</taxon>
        <taxon>Pseudopedobacter</taxon>
    </lineage>
</organism>
<dbReference type="SUPFAM" id="SSF51556">
    <property type="entry name" value="Metallo-dependent hydrolases"/>
    <property type="match status" value="1"/>
</dbReference>
<dbReference type="PANTHER" id="PTHR36842">
    <property type="entry name" value="PROTEIN TOLB HOMOLOG"/>
    <property type="match status" value="1"/>
</dbReference>
<evidence type="ECO:0000256" key="1">
    <source>
        <dbReference type="ARBA" id="ARBA00009820"/>
    </source>
</evidence>
<protein>
    <submittedName>
        <fullName evidence="4">Amidohydrolase</fullName>
    </submittedName>
</protein>
<dbReference type="SUPFAM" id="SSF82171">
    <property type="entry name" value="DPP6 N-terminal domain-like"/>
    <property type="match status" value="2"/>
</dbReference>
<dbReference type="Pfam" id="PF01979">
    <property type="entry name" value="Amidohydro_1"/>
    <property type="match status" value="1"/>
</dbReference>
<feature type="signal peptide" evidence="2">
    <location>
        <begin position="1"/>
        <end position="21"/>
    </location>
</feature>
<dbReference type="Gene3D" id="2.30.40.10">
    <property type="entry name" value="Urease, subunit C, domain 1"/>
    <property type="match status" value="1"/>
</dbReference>
<evidence type="ECO:0000313" key="4">
    <source>
        <dbReference type="EMBL" id="ADY50984.1"/>
    </source>
</evidence>
<gene>
    <name evidence="4" type="ordered locus">Pedsa_0402</name>
</gene>
<dbReference type="InterPro" id="IPR006680">
    <property type="entry name" value="Amidohydro-rel"/>
</dbReference>
<dbReference type="EMBL" id="CP002545">
    <property type="protein sequence ID" value="ADY50984.1"/>
    <property type="molecule type" value="Genomic_DNA"/>
</dbReference>
<dbReference type="AlphaFoldDB" id="F0S567"/>
<dbReference type="HOGENOM" id="CLU_003547_0_0_10"/>
<evidence type="ECO:0000256" key="2">
    <source>
        <dbReference type="SAM" id="SignalP"/>
    </source>
</evidence>